<accession>E9HE48</accession>
<reference evidence="1 2" key="1">
    <citation type="journal article" date="2011" name="Science">
        <title>The ecoresponsive genome of Daphnia pulex.</title>
        <authorList>
            <person name="Colbourne J.K."/>
            <person name="Pfrender M.E."/>
            <person name="Gilbert D."/>
            <person name="Thomas W.K."/>
            <person name="Tucker A."/>
            <person name="Oakley T.H."/>
            <person name="Tokishita S."/>
            <person name="Aerts A."/>
            <person name="Arnold G.J."/>
            <person name="Basu M.K."/>
            <person name="Bauer D.J."/>
            <person name="Caceres C.E."/>
            <person name="Carmel L."/>
            <person name="Casola C."/>
            <person name="Choi J.H."/>
            <person name="Detter J.C."/>
            <person name="Dong Q."/>
            <person name="Dusheyko S."/>
            <person name="Eads B.D."/>
            <person name="Frohlich T."/>
            <person name="Geiler-Samerotte K.A."/>
            <person name="Gerlach D."/>
            <person name="Hatcher P."/>
            <person name="Jogdeo S."/>
            <person name="Krijgsveld J."/>
            <person name="Kriventseva E.V."/>
            <person name="Kultz D."/>
            <person name="Laforsch C."/>
            <person name="Lindquist E."/>
            <person name="Lopez J."/>
            <person name="Manak J.R."/>
            <person name="Muller J."/>
            <person name="Pangilinan J."/>
            <person name="Patwardhan R.P."/>
            <person name="Pitluck S."/>
            <person name="Pritham E.J."/>
            <person name="Rechtsteiner A."/>
            <person name="Rho M."/>
            <person name="Rogozin I.B."/>
            <person name="Sakarya O."/>
            <person name="Salamov A."/>
            <person name="Schaack S."/>
            <person name="Shapiro H."/>
            <person name="Shiga Y."/>
            <person name="Skalitzky C."/>
            <person name="Smith Z."/>
            <person name="Souvorov A."/>
            <person name="Sung W."/>
            <person name="Tang Z."/>
            <person name="Tsuchiya D."/>
            <person name="Tu H."/>
            <person name="Vos H."/>
            <person name="Wang M."/>
            <person name="Wolf Y.I."/>
            <person name="Yamagata H."/>
            <person name="Yamada T."/>
            <person name="Ye Y."/>
            <person name="Shaw J.R."/>
            <person name="Andrews J."/>
            <person name="Crease T.J."/>
            <person name="Tang H."/>
            <person name="Lucas S.M."/>
            <person name="Robertson H.M."/>
            <person name="Bork P."/>
            <person name="Koonin E.V."/>
            <person name="Zdobnov E.M."/>
            <person name="Grigoriev I.V."/>
            <person name="Lynch M."/>
            <person name="Boore J.L."/>
        </authorList>
    </citation>
    <scope>NUCLEOTIDE SEQUENCE [LARGE SCALE GENOMIC DNA]</scope>
</reference>
<dbReference type="KEGG" id="dpx:DAPPUDRAFT_113120"/>
<proteinExistence type="predicted"/>
<dbReference type="Proteomes" id="UP000000305">
    <property type="component" value="Unassembled WGS sequence"/>
</dbReference>
<organism evidence="1 2">
    <name type="scientific">Daphnia pulex</name>
    <name type="common">Water flea</name>
    <dbReference type="NCBI Taxonomy" id="6669"/>
    <lineage>
        <taxon>Eukaryota</taxon>
        <taxon>Metazoa</taxon>
        <taxon>Ecdysozoa</taxon>
        <taxon>Arthropoda</taxon>
        <taxon>Crustacea</taxon>
        <taxon>Branchiopoda</taxon>
        <taxon>Diplostraca</taxon>
        <taxon>Cladocera</taxon>
        <taxon>Anomopoda</taxon>
        <taxon>Daphniidae</taxon>
        <taxon>Daphnia</taxon>
    </lineage>
</organism>
<sequence length="156" mass="17060">METVTLGNVCEKKASPIDLSLLQVEESQSSVVDGTKIEQQLQKRPAQVNSLSPKINLHRTLQLLPPRRSRSNCQGKLFETRSPTERKACITDAFVPVVHRGSSVQLEDVALEQRNPSQPVVGYRCDCRQTGCLIFAAQVSVVKTFVLGSASALNVG</sequence>
<dbReference type="InParanoid" id="E9HE48"/>
<dbReference type="HOGENOM" id="CLU_1688512_0_0_1"/>
<dbReference type="EMBL" id="GL732627">
    <property type="protein sequence ID" value="EFX69992.1"/>
    <property type="molecule type" value="Genomic_DNA"/>
</dbReference>
<gene>
    <name evidence="1" type="ORF">DAPPUDRAFT_113120</name>
</gene>
<evidence type="ECO:0000313" key="2">
    <source>
        <dbReference type="Proteomes" id="UP000000305"/>
    </source>
</evidence>
<evidence type="ECO:0000313" key="1">
    <source>
        <dbReference type="EMBL" id="EFX69992.1"/>
    </source>
</evidence>
<dbReference type="AlphaFoldDB" id="E9HE48"/>
<name>E9HE48_DAPPU</name>
<keyword evidence="2" id="KW-1185">Reference proteome</keyword>
<protein>
    <submittedName>
        <fullName evidence="1">Uncharacterized protein</fullName>
    </submittedName>
</protein>